<sequence length="127" mass="13950">MSTLDDNDPYTAPFDARYHIPPQRINGATGELGVWAPSADNTLIRRFSASVIRSPGDEVVGRIVVSALKLLTLLIFNAGIGQIIRRSYQLEPFFRLLVTATMVSTLSDTRLSQLSDGSETNLTSRQP</sequence>
<dbReference type="EMBL" id="JARIHO010000065">
    <property type="protein sequence ID" value="KAJ7314796.1"/>
    <property type="molecule type" value="Genomic_DNA"/>
</dbReference>
<gene>
    <name evidence="2" type="ORF">DFH08DRAFT_821123</name>
</gene>
<keyword evidence="1" id="KW-0472">Membrane</keyword>
<evidence type="ECO:0000313" key="2">
    <source>
        <dbReference type="EMBL" id="KAJ7314796.1"/>
    </source>
</evidence>
<protein>
    <submittedName>
        <fullName evidence="2">Uncharacterized protein</fullName>
    </submittedName>
</protein>
<keyword evidence="1" id="KW-1133">Transmembrane helix</keyword>
<evidence type="ECO:0000256" key="1">
    <source>
        <dbReference type="SAM" id="Phobius"/>
    </source>
</evidence>
<dbReference type="Proteomes" id="UP001218218">
    <property type="component" value="Unassembled WGS sequence"/>
</dbReference>
<evidence type="ECO:0000313" key="3">
    <source>
        <dbReference type="Proteomes" id="UP001218218"/>
    </source>
</evidence>
<proteinExistence type="predicted"/>
<keyword evidence="3" id="KW-1185">Reference proteome</keyword>
<keyword evidence="1" id="KW-0812">Transmembrane</keyword>
<accession>A0AAD6ZBU3</accession>
<organism evidence="2 3">
    <name type="scientific">Mycena albidolilacea</name>
    <dbReference type="NCBI Taxonomy" id="1033008"/>
    <lineage>
        <taxon>Eukaryota</taxon>
        <taxon>Fungi</taxon>
        <taxon>Dikarya</taxon>
        <taxon>Basidiomycota</taxon>
        <taxon>Agaricomycotina</taxon>
        <taxon>Agaricomycetes</taxon>
        <taxon>Agaricomycetidae</taxon>
        <taxon>Agaricales</taxon>
        <taxon>Marasmiineae</taxon>
        <taxon>Mycenaceae</taxon>
        <taxon>Mycena</taxon>
    </lineage>
</organism>
<name>A0AAD6ZBU3_9AGAR</name>
<feature type="transmembrane region" description="Helical" evidence="1">
    <location>
        <begin position="59"/>
        <end position="80"/>
    </location>
</feature>
<comment type="caution">
    <text evidence="2">The sequence shown here is derived from an EMBL/GenBank/DDBJ whole genome shotgun (WGS) entry which is preliminary data.</text>
</comment>
<reference evidence="2" key="1">
    <citation type="submission" date="2023-03" db="EMBL/GenBank/DDBJ databases">
        <title>Massive genome expansion in bonnet fungi (Mycena s.s.) driven by repeated elements and novel gene families across ecological guilds.</title>
        <authorList>
            <consortium name="Lawrence Berkeley National Laboratory"/>
            <person name="Harder C.B."/>
            <person name="Miyauchi S."/>
            <person name="Viragh M."/>
            <person name="Kuo A."/>
            <person name="Thoen E."/>
            <person name="Andreopoulos B."/>
            <person name="Lu D."/>
            <person name="Skrede I."/>
            <person name="Drula E."/>
            <person name="Henrissat B."/>
            <person name="Morin E."/>
            <person name="Kohler A."/>
            <person name="Barry K."/>
            <person name="LaButti K."/>
            <person name="Morin E."/>
            <person name="Salamov A."/>
            <person name="Lipzen A."/>
            <person name="Mereny Z."/>
            <person name="Hegedus B."/>
            <person name="Baldrian P."/>
            <person name="Stursova M."/>
            <person name="Weitz H."/>
            <person name="Taylor A."/>
            <person name="Grigoriev I.V."/>
            <person name="Nagy L.G."/>
            <person name="Martin F."/>
            <person name="Kauserud H."/>
        </authorList>
    </citation>
    <scope>NUCLEOTIDE SEQUENCE</scope>
    <source>
        <strain evidence="2">CBHHK002</strain>
    </source>
</reference>
<dbReference type="AlphaFoldDB" id="A0AAD6ZBU3"/>